<protein>
    <submittedName>
        <fullName evidence="1">Uncharacterized protein</fullName>
    </submittedName>
</protein>
<organism evidence="1 2">
    <name type="scientific">Pocillopora meandrina</name>
    <dbReference type="NCBI Taxonomy" id="46732"/>
    <lineage>
        <taxon>Eukaryota</taxon>
        <taxon>Metazoa</taxon>
        <taxon>Cnidaria</taxon>
        <taxon>Anthozoa</taxon>
        <taxon>Hexacorallia</taxon>
        <taxon>Scleractinia</taxon>
        <taxon>Astrocoeniina</taxon>
        <taxon>Pocilloporidae</taxon>
        <taxon>Pocillopora</taxon>
    </lineage>
</organism>
<dbReference type="PANTHER" id="PTHR33050">
    <property type="entry name" value="REVERSE TRANSCRIPTASE DOMAIN-CONTAINING PROTEIN"/>
    <property type="match status" value="1"/>
</dbReference>
<name>A0AAU9X9Y6_9CNID</name>
<evidence type="ECO:0000313" key="1">
    <source>
        <dbReference type="EMBL" id="CAH3140934.1"/>
    </source>
</evidence>
<proteinExistence type="predicted"/>
<keyword evidence="2" id="KW-1185">Reference proteome</keyword>
<dbReference type="Proteomes" id="UP001159428">
    <property type="component" value="Unassembled WGS sequence"/>
</dbReference>
<gene>
    <name evidence="1" type="ORF">PMEA_00019139</name>
</gene>
<dbReference type="AlphaFoldDB" id="A0AAU9X9Y6"/>
<dbReference type="EMBL" id="CALNXJ010000034">
    <property type="protein sequence ID" value="CAH3140934.1"/>
    <property type="molecule type" value="Genomic_DNA"/>
</dbReference>
<dbReference type="InterPro" id="IPR052055">
    <property type="entry name" value="Hepadnavirus_pol/RT"/>
</dbReference>
<reference evidence="1 2" key="1">
    <citation type="submission" date="2022-05" db="EMBL/GenBank/DDBJ databases">
        <authorList>
            <consortium name="Genoscope - CEA"/>
            <person name="William W."/>
        </authorList>
    </citation>
    <scope>NUCLEOTIDE SEQUENCE [LARGE SCALE GENOMIC DNA]</scope>
</reference>
<evidence type="ECO:0000313" key="2">
    <source>
        <dbReference type="Proteomes" id="UP001159428"/>
    </source>
</evidence>
<accession>A0AAU9X9Y6</accession>
<comment type="caution">
    <text evidence="1">The sequence shown here is derived from an EMBL/GenBank/DDBJ whole genome shotgun (WGS) entry which is preliminary data.</text>
</comment>
<sequence length="218" mass="24368">MSDTLPIFDLRTHRGALTFPDQVNAYLSKEVQLGRIAGPFNKALFMQGFVLSPLNTVEKRDSEERRSIVDLSWPSEKACPPSPVMICLSVELNTDALTLSVSPGRLCELEQLLEQWIHKRTAAKAALQSLVGKLIFISKCVRQSRIFIARILILLRKGLFNHHHVNLTAESRKDIAWWRRFLRAYNGVSIISTAQWSSPGEVFTTDACLTGCGGLCGD</sequence>
<dbReference type="PANTHER" id="PTHR33050:SF7">
    <property type="entry name" value="RIBONUCLEASE H"/>
    <property type="match status" value="1"/>
</dbReference>